<dbReference type="PANTHER" id="PTHR47723:SF19">
    <property type="entry name" value="POLYNUCLEOTIDYL TRANSFERASE, RIBONUCLEASE H-LIKE SUPERFAMILY PROTEIN"/>
    <property type="match status" value="1"/>
</dbReference>
<dbReference type="EMBL" id="JBBPBK010000004">
    <property type="protein sequence ID" value="KAK9286474.1"/>
    <property type="molecule type" value="Genomic_DNA"/>
</dbReference>
<dbReference type="Proteomes" id="UP001415857">
    <property type="component" value="Unassembled WGS sequence"/>
</dbReference>
<dbReference type="AlphaFoldDB" id="A0AAP0S3E6"/>
<dbReference type="Pfam" id="PF13456">
    <property type="entry name" value="RVT_3"/>
    <property type="match status" value="1"/>
</dbReference>
<dbReference type="InterPro" id="IPR036397">
    <property type="entry name" value="RNaseH_sf"/>
</dbReference>
<dbReference type="InterPro" id="IPR053151">
    <property type="entry name" value="RNase_H-like"/>
</dbReference>
<reference evidence="2 3" key="1">
    <citation type="journal article" date="2024" name="Plant J.">
        <title>Genome sequences and population genomics reveal climatic adaptation and genomic divergence between two closely related sweetgum species.</title>
        <authorList>
            <person name="Xu W.Q."/>
            <person name="Ren C.Q."/>
            <person name="Zhang X.Y."/>
            <person name="Comes H.P."/>
            <person name="Liu X.H."/>
            <person name="Li Y.G."/>
            <person name="Kettle C.J."/>
            <person name="Jalonen R."/>
            <person name="Gaisberger H."/>
            <person name="Ma Y.Z."/>
            <person name="Qiu Y.X."/>
        </authorList>
    </citation>
    <scope>NUCLEOTIDE SEQUENCE [LARGE SCALE GENOMIC DNA]</scope>
    <source>
        <strain evidence="2">Hangzhou</strain>
    </source>
</reference>
<evidence type="ECO:0000259" key="1">
    <source>
        <dbReference type="Pfam" id="PF13456"/>
    </source>
</evidence>
<sequence>MKPPQDFIKLNCDGSCYGNPGPTSIGGIFRNEQCGWVTGYAFDMGIAYSLDAKICSIRLGLKIAWDIGFRHLWVESDCEVAVNLILLGDHSFHSSGHIILDCREYLLRNWNCRISHVHREGNKCADFLANWGHDYCGLTLLTSPPTGLGSLILDDIVGLPVARL</sequence>
<feature type="domain" description="RNase H type-1" evidence="1">
    <location>
        <begin position="11"/>
        <end position="131"/>
    </location>
</feature>
<dbReference type="PANTHER" id="PTHR47723">
    <property type="entry name" value="OS05G0353850 PROTEIN"/>
    <property type="match status" value="1"/>
</dbReference>
<gene>
    <name evidence="2" type="ORF">L1049_014871</name>
</gene>
<dbReference type="GO" id="GO:0003676">
    <property type="term" value="F:nucleic acid binding"/>
    <property type="evidence" value="ECO:0007669"/>
    <property type="project" value="InterPro"/>
</dbReference>
<protein>
    <recommendedName>
        <fullName evidence="1">RNase H type-1 domain-containing protein</fullName>
    </recommendedName>
</protein>
<evidence type="ECO:0000313" key="3">
    <source>
        <dbReference type="Proteomes" id="UP001415857"/>
    </source>
</evidence>
<comment type="caution">
    <text evidence="2">The sequence shown here is derived from an EMBL/GenBank/DDBJ whole genome shotgun (WGS) entry which is preliminary data.</text>
</comment>
<dbReference type="InterPro" id="IPR002156">
    <property type="entry name" value="RNaseH_domain"/>
</dbReference>
<dbReference type="CDD" id="cd06222">
    <property type="entry name" value="RNase_H_like"/>
    <property type="match status" value="1"/>
</dbReference>
<dbReference type="InterPro" id="IPR044730">
    <property type="entry name" value="RNase_H-like_dom_plant"/>
</dbReference>
<evidence type="ECO:0000313" key="2">
    <source>
        <dbReference type="EMBL" id="KAK9286474.1"/>
    </source>
</evidence>
<accession>A0AAP0S3E6</accession>
<dbReference type="Gene3D" id="3.30.420.10">
    <property type="entry name" value="Ribonuclease H-like superfamily/Ribonuclease H"/>
    <property type="match status" value="1"/>
</dbReference>
<dbReference type="InterPro" id="IPR012337">
    <property type="entry name" value="RNaseH-like_sf"/>
</dbReference>
<proteinExistence type="predicted"/>
<dbReference type="GO" id="GO:0004523">
    <property type="term" value="F:RNA-DNA hybrid ribonuclease activity"/>
    <property type="evidence" value="ECO:0007669"/>
    <property type="project" value="InterPro"/>
</dbReference>
<dbReference type="SUPFAM" id="SSF53098">
    <property type="entry name" value="Ribonuclease H-like"/>
    <property type="match status" value="1"/>
</dbReference>
<name>A0AAP0S3E6_LIQFO</name>
<organism evidence="2 3">
    <name type="scientific">Liquidambar formosana</name>
    <name type="common">Formosan gum</name>
    <dbReference type="NCBI Taxonomy" id="63359"/>
    <lineage>
        <taxon>Eukaryota</taxon>
        <taxon>Viridiplantae</taxon>
        <taxon>Streptophyta</taxon>
        <taxon>Embryophyta</taxon>
        <taxon>Tracheophyta</taxon>
        <taxon>Spermatophyta</taxon>
        <taxon>Magnoliopsida</taxon>
        <taxon>eudicotyledons</taxon>
        <taxon>Gunneridae</taxon>
        <taxon>Pentapetalae</taxon>
        <taxon>Saxifragales</taxon>
        <taxon>Altingiaceae</taxon>
        <taxon>Liquidambar</taxon>
    </lineage>
</organism>
<keyword evidence="3" id="KW-1185">Reference proteome</keyword>